<feature type="transmembrane region" description="Helical" evidence="2">
    <location>
        <begin position="78"/>
        <end position="100"/>
    </location>
</feature>
<evidence type="ECO:0000313" key="3">
    <source>
        <dbReference type="EMBL" id="KAJ3431566.1"/>
    </source>
</evidence>
<reference evidence="3" key="1">
    <citation type="submission" date="2022-08" db="EMBL/GenBank/DDBJ databases">
        <title>Novel sulphate-reducing endosymbionts in the free-living metamonad Anaeramoeba.</title>
        <authorList>
            <person name="Jerlstrom-Hultqvist J."/>
            <person name="Cepicka I."/>
            <person name="Gallot-Lavallee L."/>
            <person name="Salas-Leiva D."/>
            <person name="Curtis B.A."/>
            <person name="Zahonova K."/>
            <person name="Pipaliya S."/>
            <person name="Dacks J."/>
            <person name="Roger A.J."/>
        </authorList>
    </citation>
    <scope>NUCLEOTIDE SEQUENCE</scope>
    <source>
        <strain evidence="3">Busselton2</strain>
    </source>
</reference>
<feature type="transmembrane region" description="Helical" evidence="2">
    <location>
        <begin position="269"/>
        <end position="287"/>
    </location>
</feature>
<proteinExistence type="predicted"/>
<keyword evidence="2" id="KW-0472">Membrane</keyword>
<accession>A0AAV7YPB0</accession>
<keyword evidence="2" id="KW-0812">Transmembrane</keyword>
<name>A0AAV7YPB0_9EUKA</name>
<sequence>MSSSSTSNEDTDHFNQPNTAYTNNTYTTYDLPQPTYLQPNSVPKIKTRNDYTPLIKKKKLASNDGFQSDQNQKKGIKILIFLFSLIFLVGVITFAIVFTINDDDPDSIGSNHGIGKEGIKCPNRAYYIDKSEKNTYGCCDYYKYSCSNEDTCTKRMDYNRIVNQIDGKCDDLLGLLSCSPMSPYVNSFAQNIDLGKTHQNISICEDFCDHIYSACKSKKFDCTDFNKFPHQNCGKEVSIAYHNAKDFCEKGLFIQLSKDNDHCFSDSGLKIPSFVLIYLVLGILLFIN</sequence>
<feature type="region of interest" description="Disordered" evidence="1">
    <location>
        <begin position="1"/>
        <end position="25"/>
    </location>
</feature>
<comment type="caution">
    <text evidence="3">The sequence shown here is derived from an EMBL/GenBank/DDBJ whole genome shotgun (WGS) entry which is preliminary data.</text>
</comment>
<keyword evidence="3" id="KW-0675">Receptor</keyword>
<dbReference type="AlphaFoldDB" id="A0AAV7YPB0"/>
<dbReference type="EMBL" id="JANTQA010000047">
    <property type="protein sequence ID" value="KAJ3431566.1"/>
    <property type="molecule type" value="Genomic_DNA"/>
</dbReference>
<protein>
    <submittedName>
        <fullName evidence="3">Folate receptor family protein</fullName>
    </submittedName>
</protein>
<evidence type="ECO:0000256" key="1">
    <source>
        <dbReference type="SAM" id="MobiDB-lite"/>
    </source>
</evidence>
<dbReference type="Proteomes" id="UP001146793">
    <property type="component" value="Unassembled WGS sequence"/>
</dbReference>
<organism evidence="3 4">
    <name type="scientific">Anaeramoeba flamelloides</name>
    <dbReference type="NCBI Taxonomy" id="1746091"/>
    <lineage>
        <taxon>Eukaryota</taxon>
        <taxon>Metamonada</taxon>
        <taxon>Anaeramoebidae</taxon>
        <taxon>Anaeramoeba</taxon>
    </lineage>
</organism>
<evidence type="ECO:0000256" key="2">
    <source>
        <dbReference type="SAM" id="Phobius"/>
    </source>
</evidence>
<evidence type="ECO:0000313" key="4">
    <source>
        <dbReference type="Proteomes" id="UP001146793"/>
    </source>
</evidence>
<gene>
    <name evidence="3" type="ORF">M0812_20478</name>
</gene>
<keyword evidence="2" id="KW-1133">Transmembrane helix</keyword>